<dbReference type="SMART" id="SM00052">
    <property type="entry name" value="EAL"/>
    <property type="match status" value="1"/>
</dbReference>
<dbReference type="InterPro" id="IPR050706">
    <property type="entry name" value="Cyclic-di-GMP_PDE-like"/>
</dbReference>
<dbReference type="EMBL" id="CP025491">
    <property type="protein sequence ID" value="AUH72565.1"/>
    <property type="molecule type" value="Genomic_DNA"/>
</dbReference>
<reference evidence="2 3" key="1">
    <citation type="submission" date="2017-12" db="EMBL/GenBank/DDBJ databases">
        <title>Legionella sainthelensi LA01-117, whole genome sequence of a clinical isolate from New Zealand.</title>
        <authorList>
            <person name="Cree S.L."/>
            <person name="Slow S."/>
            <person name="Kennedy M.A."/>
            <person name="Murdoch D.R."/>
            <person name="Biggs P.J."/>
            <person name="Anderson T."/>
        </authorList>
    </citation>
    <scope>NUCLEOTIDE SEQUENCE [LARGE SCALE GENOMIC DNA]</scope>
    <source>
        <strain evidence="2 3">LA01-117</strain>
    </source>
</reference>
<dbReference type="CDD" id="cd01948">
    <property type="entry name" value="EAL"/>
    <property type="match status" value="1"/>
</dbReference>
<sequence length="121" mass="13435">MGIKIAIDDFGTGYSSFSYLKNFPVNKLKIDQSFIHDCAIAPNGGSIIKAIIAMGHHLDLLVLAEGVETLEQLRLLQTLGCDEIQGYVYSRPVLPQEIPKMLDISISDKILENFKQSIQRA</sequence>
<dbReference type="PROSITE" id="PS50883">
    <property type="entry name" value="EAL"/>
    <property type="match status" value="1"/>
</dbReference>
<accession>A0A2H5FLZ1</accession>
<dbReference type="KEGG" id="lsh:CAB17_11210"/>
<dbReference type="InterPro" id="IPR035919">
    <property type="entry name" value="EAL_sf"/>
</dbReference>
<evidence type="ECO:0000313" key="2">
    <source>
        <dbReference type="EMBL" id="AUH72565.1"/>
    </source>
</evidence>
<dbReference type="SUPFAM" id="SSF141868">
    <property type="entry name" value="EAL domain-like"/>
    <property type="match status" value="1"/>
</dbReference>
<dbReference type="Pfam" id="PF00563">
    <property type="entry name" value="EAL"/>
    <property type="match status" value="1"/>
</dbReference>
<keyword evidence="3" id="KW-1185">Reference proteome</keyword>
<dbReference type="GO" id="GO:0071111">
    <property type="term" value="F:cyclic-guanylate-specific phosphodiesterase activity"/>
    <property type="evidence" value="ECO:0007669"/>
    <property type="project" value="InterPro"/>
</dbReference>
<dbReference type="Proteomes" id="UP000234343">
    <property type="component" value="Chromosome"/>
</dbReference>
<proteinExistence type="predicted"/>
<evidence type="ECO:0000313" key="3">
    <source>
        <dbReference type="Proteomes" id="UP000234343"/>
    </source>
</evidence>
<protein>
    <recommendedName>
        <fullName evidence="1">EAL domain-containing protein</fullName>
    </recommendedName>
</protein>
<dbReference type="Gene3D" id="3.20.20.450">
    <property type="entry name" value="EAL domain"/>
    <property type="match status" value="1"/>
</dbReference>
<dbReference type="PANTHER" id="PTHR33121">
    <property type="entry name" value="CYCLIC DI-GMP PHOSPHODIESTERASE PDEF"/>
    <property type="match status" value="1"/>
</dbReference>
<evidence type="ECO:0000259" key="1">
    <source>
        <dbReference type="PROSITE" id="PS50883"/>
    </source>
</evidence>
<gene>
    <name evidence="2" type="ORF">CAB17_11210</name>
</gene>
<feature type="domain" description="EAL" evidence="1">
    <location>
        <begin position="1"/>
        <end position="106"/>
    </location>
</feature>
<dbReference type="InterPro" id="IPR001633">
    <property type="entry name" value="EAL_dom"/>
</dbReference>
<dbReference type="AlphaFoldDB" id="A0A2H5FLZ1"/>
<organism evidence="2 3">
    <name type="scientific">Legionella sainthelensi</name>
    <dbReference type="NCBI Taxonomy" id="28087"/>
    <lineage>
        <taxon>Bacteria</taxon>
        <taxon>Pseudomonadati</taxon>
        <taxon>Pseudomonadota</taxon>
        <taxon>Gammaproteobacteria</taxon>
        <taxon>Legionellales</taxon>
        <taxon>Legionellaceae</taxon>
        <taxon>Legionella</taxon>
    </lineage>
</organism>
<dbReference type="PANTHER" id="PTHR33121:SF70">
    <property type="entry name" value="SIGNALING PROTEIN YKOW"/>
    <property type="match status" value="1"/>
</dbReference>
<name>A0A2H5FLZ1_9GAMM</name>